<dbReference type="InterPro" id="IPR037401">
    <property type="entry name" value="SnoaL-like"/>
</dbReference>
<gene>
    <name evidence="2" type="ORF">KSF_092350</name>
</gene>
<dbReference type="RefSeq" id="WP_220209840.1">
    <property type="nucleotide sequence ID" value="NZ_BNJK01000002.1"/>
</dbReference>
<dbReference type="EMBL" id="BNJK01000002">
    <property type="protein sequence ID" value="GHO99187.1"/>
    <property type="molecule type" value="Genomic_DNA"/>
</dbReference>
<dbReference type="Proteomes" id="UP000597444">
    <property type="component" value="Unassembled WGS sequence"/>
</dbReference>
<dbReference type="AlphaFoldDB" id="A0A8J3N5E1"/>
<sequence length="129" mass="14651">MSEQQRQDLTPKEIFESMIEAANRHDLEAMVACFAPDYRGELPFTPERNFTGQAGVRKNWSFFFSTMPDFQIEILREAVDGDTVWAELLFHGTQADGSKQMMQGINIMGIQSGKIAWGKLYQNTVQKPG</sequence>
<evidence type="ECO:0000313" key="2">
    <source>
        <dbReference type="EMBL" id="GHO99187.1"/>
    </source>
</evidence>
<comment type="caution">
    <text evidence="2">The sequence shown here is derived from an EMBL/GenBank/DDBJ whole genome shotgun (WGS) entry which is preliminary data.</text>
</comment>
<organism evidence="2 3">
    <name type="scientific">Reticulibacter mediterranei</name>
    <dbReference type="NCBI Taxonomy" id="2778369"/>
    <lineage>
        <taxon>Bacteria</taxon>
        <taxon>Bacillati</taxon>
        <taxon>Chloroflexota</taxon>
        <taxon>Ktedonobacteria</taxon>
        <taxon>Ktedonobacterales</taxon>
        <taxon>Reticulibacteraceae</taxon>
        <taxon>Reticulibacter</taxon>
    </lineage>
</organism>
<dbReference type="SUPFAM" id="SSF54427">
    <property type="entry name" value="NTF2-like"/>
    <property type="match status" value="1"/>
</dbReference>
<protein>
    <recommendedName>
        <fullName evidence="1">SnoaL-like domain-containing protein</fullName>
    </recommendedName>
</protein>
<name>A0A8J3N5E1_9CHLR</name>
<dbReference type="Pfam" id="PF12680">
    <property type="entry name" value="SnoaL_2"/>
    <property type="match status" value="1"/>
</dbReference>
<dbReference type="InterPro" id="IPR032710">
    <property type="entry name" value="NTF2-like_dom_sf"/>
</dbReference>
<feature type="domain" description="SnoaL-like" evidence="1">
    <location>
        <begin position="16"/>
        <end position="116"/>
    </location>
</feature>
<reference evidence="2" key="1">
    <citation type="submission" date="2020-10" db="EMBL/GenBank/DDBJ databases">
        <title>Taxonomic study of unclassified bacteria belonging to the class Ktedonobacteria.</title>
        <authorList>
            <person name="Yabe S."/>
            <person name="Wang C.M."/>
            <person name="Zheng Y."/>
            <person name="Sakai Y."/>
            <person name="Cavaletti L."/>
            <person name="Monciardini P."/>
            <person name="Donadio S."/>
        </authorList>
    </citation>
    <scope>NUCLEOTIDE SEQUENCE</scope>
    <source>
        <strain evidence="2">ID150040</strain>
    </source>
</reference>
<proteinExistence type="predicted"/>
<evidence type="ECO:0000259" key="1">
    <source>
        <dbReference type="Pfam" id="PF12680"/>
    </source>
</evidence>
<accession>A0A8J3N5E1</accession>
<keyword evidence="3" id="KW-1185">Reference proteome</keyword>
<dbReference type="Gene3D" id="3.10.450.50">
    <property type="match status" value="1"/>
</dbReference>
<evidence type="ECO:0000313" key="3">
    <source>
        <dbReference type="Proteomes" id="UP000597444"/>
    </source>
</evidence>